<dbReference type="GO" id="GO:0120159">
    <property type="term" value="F:rRNA pseudouridine synthase activity"/>
    <property type="evidence" value="ECO:0007669"/>
    <property type="project" value="UniProtKB-ARBA"/>
</dbReference>
<dbReference type="InterPro" id="IPR036986">
    <property type="entry name" value="S4_RNA-bd_sf"/>
</dbReference>
<name>A0A9D2S1G5_9FIRM</name>
<dbReference type="SMART" id="SM00363">
    <property type="entry name" value="S4"/>
    <property type="match status" value="1"/>
</dbReference>
<dbReference type="Pfam" id="PF01479">
    <property type="entry name" value="S4"/>
    <property type="match status" value="1"/>
</dbReference>
<dbReference type="PANTHER" id="PTHR21600:SF44">
    <property type="entry name" value="RIBOSOMAL LARGE SUBUNIT PSEUDOURIDINE SYNTHASE D"/>
    <property type="match status" value="1"/>
</dbReference>
<comment type="caution">
    <text evidence="9">The sequence shown here is derived from an EMBL/GenBank/DDBJ whole genome shotgun (WGS) entry which is preliminary data.</text>
</comment>
<dbReference type="NCBIfam" id="TIGR00005">
    <property type="entry name" value="rluA_subfam"/>
    <property type="match status" value="1"/>
</dbReference>
<dbReference type="GO" id="GO:0000455">
    <property type="term" value="P:enzyme-directed rRNA pseudouridine synthesis"/>
    <property type="evidence" value="ECO:0007669"/>
    <property type="project" value="TreeGrafter"/>
</dbReference>
<comment type="catalytic activity">
    <reaction evidence="1 7">
        <text>a uridine in RNA = a pseudouridine in RNA</text>
        <dbReference type="Rhea" id="RHEA:48348"/>
        <dbReference type="Rhea" id="RHEA-COMP:12068"/>
        <dbReference type="Rhea" id="RHEA-COMP:12069"/>
        <dbReference type="ChEBI" id="CHEBI:65314"/>
        <dbReference type="ChEBI" id="CHEBI:65315"/>
    </reaction>
</comment>
<evidence type="ECO:0000259" key="8">
    <source>
        <dbReference type="SMART" id="SM00363"/>
    </source>
</evidence>
<comment type="function">
    <text evidence="7">Responsible for synthesis of pseudouridine from uracil.</text>
</comment>
<dbReference type="InterPro" id="IPR002942">
    <property type="entry name" value="S4_RNA-bd"/>
</dbReference>
<proteinExistence type="inferred from homology"/>
<organism evidence="9 10">
    <name type="scientific">Candidatus Ruthenibacterium avium</name>
    <dbReference type="NCBI Taxonomy" id="2838751"/>
    <lineage>
        <taxon>Bacteria</taxon>
        <taxon>Bacillati</taxon>
        <taxon>Bacillota</taxon>
        <taxon>Clostridia</taxon>
        <taxon>Eubacteriales</taxon>
        <taxon>Oscillospiraceae</taxon>
        <taxon>Ruthenibacterium</taxon>
    </lineage>
</organism>
<dbReference type="InterPro" id="IPR006224">
    <property type="entry name" value="PsdUridine_synth_RluA-like_CS"/>
</dbReference>
<dbReference type="SUPFAM" id="SSF55174">
    <property type="entry name" value="Alpha-L RNA-binding motif"/>
    <property type="match status" value="1"/>
</dbReference>
<evidence type="ECO:0000256" key="2">
    <source>
        <dbReference type="ARBA" id="ARBA00010876"/>
    </source>
</evidence>
<evidence type="ECO:0000256" key="3">
    <source>
        <dbReference type="ARBA" id="ARBA00022884"/>
    </source>
</evidence>
<dbReference type="PANTHER" id="PTHR21600">
    <property type="entry name" value="MITOCHONDRIAL RNA PSEUDOURIDINE SYNTHASE"/>
    <property type="match status" value="1"/>
</dbReference>
<dbReference type="Gene3D" id="3.10.290.10">
    <property type="entry name" value="RNA-binding S4 domain"/>
    <property type="match status" value="1"/>
</dbReference>
<dbReference type="AlphaFoldDB" id="A0A9D2S1G5"/>
<reference evidence="9" key="2">
    <citation type="submission" date="2021-04" db="EMBL/GenBank/DDBJ databases">
        <authorList>
            <person name="Gilroy R."/>
        </authorList>
    </citation>
    <scope>NUCLEOTIDE SEQUENCE</scope>
    <source>
        <strain evidence="9">ChiBcec8-14828</strain>
    </source>
</reference>
<dbReference type="InterPro" id="IPR006225">
    <property type="entry name" value="PsdUridine_synth_RluC/D"/>
</dbReference>
<dbReference type="Proteomes" id="UP000824209">
    <property type="component" value="Unassembled WGS sequence"/>
</dbReference>
<dbReference type="Pfam" id="PF00849">
    <property type="entry name" value="PseudoU_synth_2"/>
    <property type="match status" value="1"/>
</dbReference>
<dbReference type="Gene3D" id="3.30.2350.10">
    <property type="entry name" value="Pseudouridine synthase"/>
    <property type="match status" value="1"/>
</dbReference>
<dbReference type="EC" id="5.4.99.-" evidence="7"/>
<dbReference type="SUPFAM" id="SSF55120">
    <property type="entry name" value="Pseudouridine synthase"/>
    <property type="match status" value="1"/>
</dbReference>
<dbReference type="CDD" id="cd02869">
    <property type="entry name" value="PseudoU_synth_RluA_like"/>
    <property type="match status" value="1"/>
</dbReference>
<sequence>MELLEAFVDEEHAGMRLDAFLAAVFEQVTRSYAQTLLENGAVQYNGKTVSKSTKTAAGAKVTLCLPDPKPLETPAQEIALDIVYEDANLLVVNKPKGMVVHPAAGNPDGTLVNALLYHCGENLSAINGEIRPGIVHRIDKDTSGLLVVAKDNETHRSLSQQFAEHSITRVYHTVVYGGFSQDEGFVEGMIARHPVDRKRMAVVTDKGRYAYTSYRVEARYQGFTHLSVRLKTGRTHQIRVHMASIGHPVAGDPVYGPRKVLTQLEGQCLHAKVLGFVHPATGKYIEFDSELPPYFKTFISKLSPKGGV</sequence>
<evidence type="ECO:0000256" key="1">
    <source>
        <dbReference type="ARBA" id="ARBA00000073"/>
    </source>
</evidence>
<dbReference type="EMBL" id="DWYA01000023">
    <property type="protein sequence ID" value="HJB39170.1"/>
    <property type="molecule type" value="Genomic_DNA"/>
</dbReference>
<evidence type="ECO:0000313" key="9">
    <source>
        <dbReference type="EMBL" id="HJB39170.1"/>
    </source>
</evidence>
<evidence type="ECO:0000313" key="10">
    <source>
        <dbReference type="Proteomes" id="UP000824209"/>
    </source>
</evidence>
<feature type="active site" evidence="5">
    <location>
        <position position="139"/>
    </location>
</feature>
<dbReference type="PROSITE" id="PS01129">
    <property type="entry name" value="PSI_RLU"/>
    <property type="match status" value="1"/>
</dbReference>
<dbReference type="GO" id="GO:0003723">
    <property type="term" value="F:RNA binding"/>
    <property type="evidence" value="ECO:0007669"/>
    <property type="project" value="UniProtKB-KW"/>
</dbReference>
<dbReference type="InterPro" id="IPR006145">
    <property type="entry name" value="PsdUridine_synth_RsuA/RluA"/>
</dbReference>
<evidence type="ECO:0000256" key="7">
    <source>
        <dbReference type="RuleBase" id="RU362028"/>
    </source>
</evidence>
<dbReference type="PROSITE" id="PS50889">
    <property type="entry name" value="S4"/>
    <property type="match status" value="1"/>
</dbReference>
<evidence type="ECO:0000256" key="4">
    <source>
        <dbReference type="ARBA" id="ARBA00023235"/>
    </source>
</evidence>
<dbReference type="InterPro" id="IPR050188">
    <property type="entry name" value="RluA_PseudoU_synthase"/>
</dbReference>
<keyword evidence="3 6" id="KW-0694">RNA-binding</keyword>
<keyword evidence="4 7" id="KW-0413">Isomerase</keyword>
<dbReference type="FunFam" id="3.30.2350.10:FF:000006">
    <property type="entry name" value="Pseudouridine synthase"/>
    <property type="match status" value="1"/>
</dbReference>
<reference evidence="9" key="1">
    <citation type="journal article" date="2021" name="PeerJ">
        <title>Extensive microbial diversity within the chicken gut microbiome revealed by metagenomics and culture.</title>
        <authorList>
            <person name="Gilroy R."/>
            <person name="Ravi A."/>
            <person name="Getino M."/>
            <person name="Pursley I."/>
            <person name="Horton D.L."/>
            <person name="Alikhan N.F."/>
            <person name="Baker D."/>
            <person name="Gharbi K."/>
            <person name="Hall N."/>
            <person name="Watson M."/>
            <person name="Adriaenssens E.M."/>
            <person name="Foster-Nyarko E."/>
            <person name="Jarju S."/>
            <person name="Secka A."/>
            <person name="Antonio M."/>
            <person name="Oren A."/>
            <person name="Chaudhuri R.R."/>
            <person name="La Ragione R."/>
            <person name="Hildebrand F."/>
            <person name="Pallen M.J."/>
        </authorList>
    </citation>
    <scope>NUCLEOTIDE SEQUENCE</scope>
    <source>
        <strain evidence="9">ChiBcec8-14828</strain>
    </source>
</reference>
<accession>A0A9D2S1G5</accession>
<gene>
    <name evidence="9" type="ORF">H9943_02090</name>
</gene>
<evidence type="ECO:0000256" key="6">
    <source>
        <dbReference type="PROSITE-ProRule" id="PRU00182"/>
    </source>
</evidence>
<dbReference type="InterPro" id="IPR020103">
    <property type="entry name" value="PsdUridine_synth_cat_dom_sf"/>
</dbReference>
<dbReference type="CDD" id="cd00165">
    <property type="entry name" value="S4"/>
    <property type="match status" value="1"/>
</dbReference>
<evidence type="ECO:0000256" key="5">
    <source>
        <dbReference type="PIRSR" id="PIRSR606225-1"/>
    </source>
</evidence>
<comment type="similarity">
    <text evidence="2 7">Belongs to the pseudouridine synthase RluA family.</text>
</comment>
<protein>
    <recommendedName>
        <fullName evidence="7">Pseudouridine synthase</fullName>
        <ecNumber evidence="7">5.4.99.-</ecNumber>
    </recommendedName>
</protein>
<feature type="domain" description="RNA-binding S4" evidence="8">
    <location>
        <begin position="15"/>
        <end position="79"/>
    </location>
</feature>